<dbReference type="CDD" id="cd09272">
    <property type="entry name" value="RNase_HI_RT_Ty1"/>
    <property type="match status" value="1"/>
</dbReference>
<evidence type="ECO:0008006" key="4">
    <source>
        <dbReference type="Google" id="ProtNLM"/>
    </source>
</evidence>
<dbReference type="PANTHER" id="PTHR11439">
    <property type="entry name" value="GAG-POL-RELATED RETROTRANSPOSON"/>
    <property type="match status" value="1"/>
</dbReference>
<dbReference type="EMBL" id="VTPC01073740">
    <property type="protein sequence ID" value="KAF2888791.1"/>
    <property type="molecule type" value="Genomic_DNA"/>
</dbReference>
<reference evidence="2" key="1">
    <citation type="submission" date="2019-08" db="EMBL/GenBank/DDBJ databases">
        <title>The genome of the North American firefly Photinus pyralis.</title>
        <authorList>
            <consortium name="Photinus pyralis genome working group"/>
            <person name="Fallon T.R."/>
            <person name="Sander Lower S.E."/>
            <person name="Weng J.-K."/>
        </authorList>
    </citation>
    <scope>NUCLEOTIDE SEQUENCE</scope>
    <source>
        <strain evidence="2">TRF0915ILg1</strain>
        <tissue evidence="2">Whole body</tissue>
    </source>
</reference>
<dbReference type="PANTHER" id="PTHR11439:SF463">
    <property type="entry name" value="REVERSE TRANSCRIPTASE TY1_COPIA-TYPE DOMAIN-CONTAINING PROTEIN"/>
    <property type="match status" value="1"/>
</dbReference>
<feature type="coiled-coil region" evidence="1">
    <location>
        <begin position="161"/>
        <end position="188"/>
    </location>
</feature>
<dbReference type="AlphaFoldDB" id="A0A8K0CPI0"/>
<keyword evidence="3" id="KW-1185">Reference proteome</keyword>
<keyword evidence="1" id="KW-0175">Coiled coil</keyword>
<gene>
    <name evidence="2" type="ORF">ILUMI_17382</name>
</gene>
<accession>A0A8K0CPI0</accession>
<evidence type="ECO:0000256" key="1">
    <source>
        <dbReference type="SAM" id="Coils"/>
    </source>
</evidence>
<comment type="caution">
    <text evidence="2">The sequence shown here is derived from an EMBL/GenBank/DDBJ whole genome shotgun (WGS) entry which is preliminary data.</text>
</comment>
<proteinExistence type="predicted"/>
<dbReference type="Pfam" id="PF14223">
    <property type="entry name" value="Retrotran_gag_2"/>
    <property type="match status" value="1"/>
</dbReference>
<evidence type="ECO:0000313" key="3">
    <source>
        <dbReference type="Proteomes" id="UP000801492"/>
    </source>
</evidence>
<name>A0A8K0CPI0_IGNLU</name>
<organism evidence="2 3">
    <name type="scientific">Ignelater luminosus</name>
    <name type="common">Cucubano</name>
    <name type="synonym">Pyrophorus luminosus</name>
    <dbReference type="NCBI Taxonomy" id="2038154"/>
    <lineage>
        <taxon>Eukaryota</taxon>
        <taxon>Metazoa</taxon>
        <taxon>Ecdysozoa</taxon>
        <taxon>Arthropoda</taxon>
        <taxon>Hexapoda</taxon>
        <taxon>Insecta</taxon>
        <taxon>Pterygota</taxon>
        <taxon>Neoptera</taxon>
        <taxon>Endopterygota</taxon>
        <taxon>Coleoptera</taxon>
        <taxon>Polyphaga</taxon>
        <taxon>Elateriformia</taxon>
        <taxon>Elateroidea</taxon>
        <taxon>Elateridae</taxon>
        <taxon>Agrypninae</taxon>
        <taxon>Pyrophorini</taxon>
        <taxon>Ignelater</taxon>
    </lineage>
</organism>
<dbReference type="OrthoDB" id="7693061at2759"/>
<dbReference type="Proteomes" id="UP000801492">
    <property type="component" value="Unassembled WGS sequence"/>
</dbReference>
<protein>
    <recommendedName>
        <fullName evidence="4">Retrovirus-related Pol polyprotein from transposon TNT 1-94</fullName>
    </recommendedName>
</protein>
<evidence type="ECO:0000313" key="2">
    <source>
        <dbReference type="EMBL" id="KAF2888791.1"/>
    </source>
</evidence>
<sequence length="371" mass="42153">MGNSHLEYAKGKKNSYELWSSLCNVFERNGIVSQLSIRKSLLTMKFDSTNDTLANHFLKFDNSIRDLRSTGATLEEIDIVCHLLLTMPNEYEVVVTALETLLKEDLMLNFKTEDTIQISVAKSGTHIEANKVGDIDIVSEVNEKEYFIKVKDVLSVSGLNHNLLSEQKMEIEEKNDKEVEENQESEERIFENIDLSEMCVKMEKTKYIKESLDLGLWFKTGEKESLLCYADADFGSEYDRKLTGGFSMKGFSNTVHWATKRQTSVALSSPESMAVSDLLWLKKLLEHFGISLLIPLKHVDVKYKFVRDLTGKGVVDLKYICTSEQLADILIKPLSSEQFLKLCLSLGLIKVEGVDTVDNNNIICWTVVMKM</sequence>